<dbReference type="PANTHER" id="PTHR30050:SF2">
    <property type="entry name" value="CHROMOSOMAL REPLICATION INITIATOR PROTEIN DNAA"/>
    <property type="match status" value="1"/>
</dbReference>
<dbReference type="SUPFAM" id="SSF48295">
    <property type="entry name" value="TrpR-like"/>
    <property type="match status" value="1"/>
</dbReference>
<dbReference type="Pfam" id="PF08299">
    <property type="entry name" value="Bac_DnaA_C"/>
    <property type="match status" value="1"/>
</dbReference>
<reference evidence="2 3" key="1">
    <citation type="submission" date="2019-05" db="EMBL/GenBank/DDBJ databases">
        <authorList>
            <person name="Zhou X."/>
        </authorList>
    </citation>
    <scope>NUCLEOTIDE SEQUENCE [LARGE SCALE GENOMIC DNA]</scope>
    <source>
        <strain evidence="2 3">DSM 432</strain>
    </source>
</reference>
<gene>
    <name evidence="2" type="ORF">FBQ73_07165</name>
</gene>
<dbReference type="GO" id="GO:0005886">
    <property type="term" value="C:plasma membrane"/>
    <property type="evidence" value="ECO:0007669"/>
    <property type="project" value="TreeGrafter"/>
</dbReference>
<dbReference type="InterPro" id="IPR010921">
    <property type="entry name" value="Trp_repressor/repl_initiator"/>
</dbReference>
<feature type="domain" description="Chromosomal replication initiator DnaA C-terminal" evidence="1">
    <location>
        <begin position="1"/>
        <end position="65"/>
    </location>
</feature>
<dbReference type="GO" id="GO:0006275">
    <property type="term" value="P:regulation of DNA replication"/>
    <property type="evidence" value="ECO:0007669"/>
    <property type="project" value="InterPro"/>
</dbReference>
<dbReference type="AlphaFoldDB" id="A0A6C1KLY1"/>
<dbReference type="CDD" id="cd06571">
    <property type="entry name" value="Bac_DnaA_C"/>
    <property type="match status" value="1"/>
</dbReference>
<dbReference type="SMART" id="SM00760">
    <property type="entry name" value="Bac_DnaA_C"/>
    <property type="match status" value="1"/>
</dbReference>
<dbReference type="Proteomes" id="UP000305131">
    <property type="component" value="Unassembled WGS sequence"/>
</dbReference>
<dbReference type="Gene3D" id="1.10.1750.10">
    <property type="match status" value="1"/>
</dbReference>
<dbReference type="EMBL" id="VAUP01000015">
    <property type="protein sequence ID" value="TLX44124.1"/>
    <property type="molecule type" value="Genomic_DNA"/>
</dbReference>
<proteinExistence type="predicted"/>
<comment type="caution">
    <text evidence="2">The sequence shown here is derived from an EMBL/GenBank/DDBJ whole genome shotgun (WGS) entry which is preliminary data.</text>
</comment>
<evidence type="ECO:0000313" key="3">
    <source>
        <dbReference type="Proteomes" id="UP000305131"/>
    </source>
</evidence>
<evidence type="ECO:0000259" key="1">
    <source>
        <dbReference type="SMART" id="SM00760"/>
    </source>
</evidence>
<protein>
    <recommendedName>
        <fullName evidence="1">Chromosomal replication initiator DnaA C-terminal domain-containing protein</fullName>
    </recommendedName>
</protein>
<dbReference type="OrthoDB" id="9807019at2"/>
<dbReference type="InterPro" id="IPR013159">
    <property type="entry name" value="DnaA_C"/>
</dbReference>
<name>A0A6C1KLY1_XANAU</name>
<sequence length="92" mass="10044">MRFVAAYYGCTAQDLQSPSRIHTVVKPRQVAMYLAKTLTTRSMSEVARRFGGRDHTTALHAVRKIAALIGEASDLTVEVEALRLKLTGGDAP</sequence>
<dbReference type="GO" id="GO:0005524">
    <property type="term" value="F:ATP binding"/>
    <property type="evidence" value="ECO:0007669"/>
    <property type="project" value="InterPro"/>
</dbReference>
<dbReference type="GO" id="GO:0003688">
    <property type="term" value="F:DNA replication origin binding"/>
    <property type="evidence" value="ECO:0007669"/>
    <property type="project" value="TreeGrafter"/>
</dbReference>
<organism evidence="2 3">
    <name type="scientific">Xanthobacter autotrophicus</name>
    <dbReference type="NCBI Taxonomy" id="280"/>
    <lineage>
        <taxon>Bacteria</taxon>
        <taxon>Pseudomonadati</taxon>
        <taxon>Pseudomonadota</taxon>
        <taxon>Alphaproteobacteria</taxon>
        <taxon>Hyphomicrobiales</taxon>
        <taxon>Xanthobacteraceae</taxon>
        <taxon>Xanthobacter</taxon>
    </lineage>
</organism>
<dbReference type="PANTHER" id="PTHR30050">
    <property type="entry name" value="CHROMOSOMAL REPLICATION INITIATOR PROTEIN DNAA"/>
    <property type="match status" value="1"/>
</dbReference>
<dbReference type="GO" id="GO:0006270">
    <property type="term" value="P:DNA replication initiation"/>
    <property type="evidence" value="ECO:0007669"/>
    <property type="project" value="InterPro"/>
</dbReference>
<accession>A0A6C1KLY1</accession>
<evidence type="ECO:0000313" key="2">
    <source>
        <dbReference type="EMBL" id="TLX44124.1"/>
    </source>
</evidence>